<dbReference type="GeneID" id="117566521"/>
<proteinExistence type="predicted"/>
<dbReference type="InterPro" id="IPR006621">
    <property type="entry name" value="Nose-resist-to-fluoxetine_N"/>
</dbReference>
<feature type="transmembrane region" description="Helical" evidence="1">
    <location>
        <begin position="457"/>
        <end position="479"/>
    </location>
</feature>
<accession>A0A6P8WE92</accession>
<feature type="chain" id="PRO_5027970497" evidence="2">
    <location>
        <begin position="16"/>
        <end position="656"/>
    </location>
</feature>
<keyword evidence="1" id="KW-0812">Transmembrane</keyword>
<name>A0A6P8WE92_DROAB</name>
<feature type="transmembrane region" description="Helical" evidence="1">
    <location>
        <begin position="391"/>
        <end position="411"/>
    </location>
</feature>
<feature type="transmembrane region" description="Helical" evidence="1">
    <location>
        <begin position="491"/>
        <end position="511"/>
    </location>
</feature>
<feature type="transmembrane region" description="Helical" evidence="1">
    <location>
        <begin position="610"/>
        <end position="636"/>
    </location>
</feature>
<dbReference type="AlphaFoldDB" id="A0A6P8WE92"/>
<feature type="transmembrane region" description="Helical" evidence="1">
    <location>
        <begin position="329"/>
        <end position="350"/>
    </location>
</feature>
<dbReference type="PANTHER" id="PTHR11161">
    <property type="entry name" value="O-ACYLTRANSFERASE"/>
    <property type="match status" value="1"/>
</dbReference>
<reference evidence="5" key="1">
    <citation type="submission" date="2025-08" db="UniProtKB">
        <authorList>
            <consortium name="RefSeq"/>
        </authorList>
    </citation>
    <scope>IDENTIFICATION</scope>
    <source>
        <strain evidence="5">15112-1751.03</strain>
        <tissue evidence="5">Whole Adult</tissue>
    </source>
</reference>
<gene>
    <name evidence="5" type="primary">LOC117566521</name>
</gene>
<evidence type="ECO:0000256" key="1">
    <source>
        <dbReference type="SAM" id="Phobius"/>
    </source>
</evidence>
<keyword evidence="2" id="KW-0732">Signal</keyword>
<keyword evidence="4" id="KW-1185">Reference proteome</keyword>
<feature type="domain" description="Nose resistant-to-fluoxetine protein N-terminal" evidence="3">
    <location>
        <begin position="44"/>
        <end position="171"/>
    </location>
</feature>
<sequence length="656" mass="74457">MIRLLIVLLLGTIAAANVQRGLGLSYLGLEFYRQLENFTLADVDTQCAQDLAQVQLALGNNTNWALKMLDSWGSLPSGVLEGNTRSLGNYDECLRINQQISTDYTLQGKYCFARLPVGQLFQSTSNANIAVCFPTTCDSTDMDILLRQLMEQLGLEVDKTAVLVTESTCKTTGREPFDWLTIFTIVLCSVLGLFVLLATLYDYFFCEDPSQLPQLIKAFSARVNSGALFRISNNSNPNMINCLHGLRCMSLIWVIFGHDYIIALKSPNINRMDMFTWGATPFRMFIQQCINAVDTFFFLSGMLVVSSQFRAMERGNGKLNIPKLYLNRYLRLTPVLGFAMLLYVKLLPYFGDGPIWGTTMFDDYSICNKNWYLTLLYVQNFFWDKCISHSWYLAVDMQLYLLSPIFLIALYRWGKKAAAAIVLLILVLSSYLFATMIVNNYSMQIRGDAVKRGEPFIYFPIHVRASTWLVGVLFGYFLYLTKGKRFQLNRLVVWTFWLLSLSFLFVTVLALEPYAGLNATPVPIVNEAFFLSLTRIAWPLALCWVVFACMQGYGGLANSFLASPLWQPLSKLSYCAYIFHIFFENLNSARTHTNTYFSDYDVMLRFWGDFGFTVLLSYVVYILVEAPCSTLVGWWLSDAKKPKPKPAIVPASTEAA</sequence>
<feature type="transmembrane region" description="Helical" evidence="1">
    <location>
        <begin position="536"/>
        <end position="560"/>
    </location>
</feature>
<evidence type="ECO:0000313" key="4">
    <source>
        <dbReference type="Proteomes" id="UP000515160"/>
    </source>
</evidence>
<feature type="transmembrane region" description="Helical" evidence="1">
    <location>
        <begin position="179"/>
        <end position="201"/>
    </location>
</feature>
<dbReference type="GO" id="GO:0016747">
    <property type="term" value="F:acyltransferase activity, transferring groups other than amino-acyl groups"/>
    <property type="evidence" value="ECO:0007669"/>
    <property type="project" value="InterPro"/>
</dbReference>
<dbReference type="OrthoDB" id="118951at2759"/>
<dbReference type="RefSeq" id="XP_034101956.1">
    <property type="nucleotide sequence ID" value="XM_034246065.2"/>
</dbReference>
<feature type="transmembrane region" description="Helical" evidence="1">
    <location>
        <begin position="418"/>
        <end position="437"/>
    </location>
</feature>
<evidence type="ECO:0000313" key="5">
    <source>
        <dbReference type="RefSeq" id="XP_034101956.1"/>
    </source>
</evidence>
<evidence type="ECO:0000259" key="3">
    <source>
        <dbReference type="SMART" id="SM00703"/>
    </source>
</evidence>
<dbReference type="Proteomes" id="UP000515160">
    <property type="component" value="Chromosome X"/>
</dbReference>
<dbReference type="Pfam" id="PF20146">
    <property type="entry name" value="NRF"/>
    <property type="match status" value="1"/>
</dbReference>
<dbReference type="PANTHER" id="PTHR11161:SF0">
    <property type="entry name" value="O-ACYLTRANSFERASE LIKE PROTEIN"/>
    <property type="match status" value="1"/>
</dbReference>
<feature type="transmembrane region" description="Helical" evidence="1">
    <location>
        <begin position="284"/>
        <end position="309"/>
    </location>
</feature>
<organism evidence="4 5">
    <name type="scientific">Drosophila albomicans</name>
    <name type="common">Fruit fly</name>
    <dbReference type="NCBI Taxonomy" id="7291"/>
    <lineage>
        <taxon>Eukaryota</taxon>
        <taxon>Metazoa</taxon>
        <taxon>Ecdysozoa</taxon>
        <taxon>Arthropoda</taxon>
        <taxon>Hexapoda</taxon>
        <taxon>Insecta</taxon>
        <taxon>Pterygota</taxon>
        <taxon>Neoptera</taxon>
        <taxon>Endopterygota</taxon>
        <taxon>Diptera</taxon>
        <taxon>Brachycera</taxon>
        <taxon>Muscomorpha</taxon>
        <taxon>Ephydroidea</taxon>
        <taxon>Drosophilidae</taxon>
        <taxon>Drosophila</taxon>
    </lineage>
</organism>
<dbReference type="InterPro" id="IPR052728">
    <property type="entry name" value="O2_lipid_transport_reg"/>
</dbReference>
<dbReference type="Pfam" id="PF01757">
    <property type="entry name" value="Acyl_transf_3"/>
    <property type="match status" value="1"/>
</dbReference>
<keyword evidence="1" id="KW-0472">Membrane</keyword>
<dbReference type="InterPro" id="IPR002656">
    <property type="entry name" value="Acyl_transf_3_dom"/>
</dbReference>
<dbReference type="SMART" id="SM00703">
    <property type="entry name" value="NRF"/>
    <property type="match status" value="1"/>
</dbReference>
<feature type="transmembrane region" description="Helical" evidence="1">
    <location>
        <begin position="245"/>
        <end position="264"/>
    </location>
</feature>
<protein>
    <submittedName>
        <fullName evidence="5">Nose resistant to fluoxetine protein 6-like</fullName>
    </submittedName>
</protein>
<keyword evidence="1" id="KW-1133">Transmembrane helix</keyword>
<evidence type="ECO:0000256" key="2">
    <source>
        <dbReference type="SAM" id="SignalP"/>
    </source>
</evidence>
<feature type="signal peptide" evidence="2">
    <location>
        <begin position="1"/>
        <end position="15"/>
    </location>
</feature>